<feature type="compositionally biased region" description="Basic and acidic residues" evidence="1">
    <location>
        <begin position="1"/>
        <end position="17"/>
    </location>
</feature>
<protein>
    <submittedName>
        <fullName evidence="2">Uncharacterized protein</fullName>
    </submittedName>
</protein>
<feature type="region of interest" description="Disordered" evidence="1">
    <location>
        <begin position="194"/>
        <end position="231"/>
    </location>
</feature>
<organism evidence="2 3">
    <name type="scientific">Dryococelus australis</name>
    <dbReference type="NCBI Taxonomy" id="614101"/>
    <lineage>
        <taxon>Eukaryota</taxon>
        <taxon>Metazoa</taxon>
        <taxon>Ecdysozoa</taxon>
        <taxon>Arthropoda</taxon>
        <taxon>Hexapoda</taxon>
        <taxon>Insecta</taxon>
        <taxon>Pterygota</taxon>
        <taxon>Neoptera</taxon>
        <taxon>Polyneoptera</taxon>
        <taxon>Phasmatodea</taxon>
        <taxon>Verophasmatodea</taxon>
        <taxon>Anareolatae</taxon>
        <taxon>Phasmatidae</taxon>
        <taxon>Eurycanthinae</taxon>
        <taxon>Dryococelus</taxon>
    </lineage>
</organism>
<name>A0ABQ9GXV2_9NEOP</name>
<gene>
    <name evidence="2" type="ORF">PR048_021318</name>
</gene>
<reference evidence="2 3" key="1">
    <citation type="submission" date="2023-02" db="EMBL/GenBank/DDBJ databases">
        <title>LHISI_Scaffold_Assembly.</title>
        <authorList>
            <person name="Stuart O.P."/>
            <person name="Cleave R."/>
            <person name="Magrath M.J.L."/>
            <person name="Mikheyev A.S."/>
        </authorList>
    </citation>
    <scope>NUCLEOTIDE SEQUENCE [LARGE SCALE GENOMIC DNA]</scope>
    <source>
        <strain evidence="2">Daus_M_001</strain>
        <tissue evidence="2">Leg muscle</tissue>
    </source>
</reference>
<evidence type="ECO:0000313" key="3">
    <source>
        <dbReference type="Proteomes" id="UP001159363"/>
    </source>
</evidence>
<evidence type="ECO:0000313" key="2">
    <source>
        <dbReference type="EMBL" id="KAJ8876870.1"/>
    </source>
</evidence>
<accession>A0ABQ9GXV2</accession>
<keyword evidence="3" id="KW-1185">Reference proteome</keyword>
<dbReference type="Proteomes" id="UP001159363">
    <property type="component" value="Chromosome 7"/>
</dbReference>
<dbReference type="EMBL" id="JARBHB010000008">
    <property type="protein sequence ID" value="KAJ8876870.1"/>
    <property type="molecule type" value="Genomic_DNA"/>
</dbReference>
<proteinExistence type="predicted"/>
<feature type="region of interest" description="Disordered" evidence="1">
    <location>
        <begin position="1"/>
        <end position="26"/>
    </location>
</feature>
<feature type="compositionally biased region" description="Polar residues" evidence="1">
    <location>
        <begin position="214"/>
        <end position="231"/>
    </location>
</feature>
<evidence type="ECO:0000256" key="1">
    <source>
        <dbReference type="SAM" id="MobiDB-lite"/>
    </source>
</evidence>
<sequence length="590" mass="65968">MQEHEEIGRNDRAEGKKLKSKMVTTGEEWQRRRFRRHVIQDGHRVTLPGRQVSQTSSFHSTSRLPRGDVVRQQLSVLLQHLHHRTNLIVQPAPVALLNAPMLAVADVPPAGHICRHSLSWLVVYRVSELANFSGSLRKRPDRSDSSCSTGSVLHYFQANKIWEDPSLILCVNPYYTNVKPVRRVLKPSSFPLESAARLSPSPDDPRLSPPAQDDNYNSLADRSAPTFASSPTPEGYWNILHARRVTSSRSAFAPLAGPIITERRRAAVTSHRAPSTSRLAPVRLPHVSSTPLVWVSPRGGLVCQGSSSSLHPVLVDSGTSQAKAVHVSGRSGTSESLRAATTRGAACRFLPRRDLVLQNVKAECEVRQDEEARVECVGSDPELRTVWALFPGWVAPGFPHVGIVSDDAAGRQVISGLSRFPRPCIPAELHTLFRAYSQRGDKSYSLFSREDPALQRRYYTIPDSVKHCERSTIATVYGLVWRPSWHFPPCRASFRTWPITLQFQSGDPPRGYYLKRVDEETEKDASILIYIRKVSCNIGLMGDKAWPVLNRSPRRTNGDRGPLICLGSSVFVVRVGPMIDEHRFVTMEYR</sequence>
<comment type="caution">
    <text evidence="2">The sequence shown here is derived from an EMBL/GenBank/DDBJ whole genome shotgun (WGS) entry which is preliminary data.</text>
</comment>